<dbReference type="Proteomes" id="UP000215694">
    <property type="component" value="Unassembled WGS sequence"/>
</dbReference>
<dbReference type="OrthoDB" id="1750330at2"/>
<sequence length="326" mass="37259">MIRRRKIYRGFNKRRNNNAPKIVLVIVCVSIVGGYTFVKVKNSEIFSTGIFSKNIIKGEMFAGIGDTFGSMMDKITFWDKSKGVETMTNNDLTSELEAIQKEKGASDEAKTIEQSDEVKLAKINGWNVYTIQVASVDNENDRINVENTLSQNKIPFSTVEVDGVSKVQTYSFFDKETTRTHLDSVKAIFPDAFLATVEIPMLSFKYTDKYSYANSMSEGLNKLITNFEEESKFWTSNTENIDTKSYNEILTKRKEILKDIQEQVDKIDYKEMETFKSKLNTYIQNTDEKVDEASKAANEDKYNVSESLFLSSMHGYFSFIKSINEA</sequence>
<dbReference type="RefSeq" id="WP_094367811.1">
    <property type="nucleotide sequence ID" value="NZ_NOJY02000001.1"/>
</dbReference>
<keyword evidence="1" id="KW-0812">Transmembrane</keyword>
<proteinExistence type="predicted"/>
<keyword evidence="1" id="KW-1133">Transmembrane helix</keyword>
<evidence type="ECO:0000256" key="1">
    <source>
        <dbReference type="SAM" id="Phobius"/>
    </source>
</evidence>
<reference evidence="2 3" key="1">
    <citation type="journal article" date="2017" name="Genome Announc.">
        <title>Draft Genome Sequence of Romboutsia weinsteinii sp. nov. Strain CCRI-19649(T) Isolated from Surface Water.</title>
        <authorList>
            <person name="Maheux A.F."/>
            <person name="Boudreau D.K."/>
            <person name="Berube E."/>
            <person name="Boissinot M."/>
            <person name="Cantin P."/>
            <person name="Raymond F."/>
            <person name="Corbeil J."/>
            <person name="Omar R.F."/>
            <person name="Bergeron M.G."/>
        </authorList>
    </citation>
    <scope>NUCLEOTIDE SEQUENCE [LARGE SCALE GENOMIC DNA]</scope>
    <source>
        <strain evidence="2 3">CCRI-19649</strain>
    </source>
</reference>
<dbReference type="EMBL" id="NOJY02000001">
    <property type="protein sequence ID" value="RDY29624.1"/>
    <property type="molecule type" value="Genomic_DNA"/>
</dbReference>
<comment type="caution">
    <text evidence="2">The sequence shown here is derived from an EMBL/GenBank/DDBJ whole genome shotgun (WGS) entry which is preliminary data.</text>
</comment>
<evidence type="ECO:0000313" key="3">
    <source>
        <dbReference type="Proteomes" id="UP000215694"/>
    </source>
</evidence>
<keyword evidence="3" id="KW-1185">Reference proteome</keyword>
<name>A0A371JA46_9FIRM</name>
<protein>
    <submittedName>
        <fullName evidence="2">Uncharacterized protein</fullName>
    </submittedName>
</protein>
<gene>
    <name evidence="2" type="ORF">CHL78_000185</name>
</gene>
<keyword evidence="1" id="KW-0472">Membrane</keyword>
<organism evidence="2 3">
    <name type="scientific">Romboutsia weinsteinii</name>
    <dbReference type="NCBI Taxonomy" id="2020949"/>
    <lineage>
        <taxon>Bacteria</taxon>
        <taxon>Bacillati</taxon>
        <taxon>Bacillota</taxon>
        <taxon>Clostridia</taxon>
        <taxon>Peptostreptococcales</taxon>
        <taxon>Peptostreptococcaceae</taxon>
        <taxon>Romboutsia</taxon>
    </lineage>
</organism>
<evidence type="ECO:0000313" key="2">
    <source>
        <dbReference type="EMBL" id="RDY29624.1"/>
    </source>
</evidence>
<accession>A0A371JA46</accession>
<dbReference type="AlphaFoldDB" id="A0A371JA46"/>
<feature type="transmembrane region" description="Helical" evidence="1">
    <location>
        <begin position="21"/>
        <end position="38"/>
    </location>
</feature>